<accession>A0A2G8I9U5</accession>
<protein>
    <submittedName>
        <fullName evidence="1">Uncharacterized protein</fullName>
    </submittedName>
</protein>
<reference evidence="1 2" key="1">
    <citation type="submission" date="2017-11" db="EMBL/GenBank/DDBJ databases">
        <title>Genome sequencing of Prevotella intermedia KCOM 1653.</title>
        <authorList>
            <person name="Kook J.-K."/>
            <person name="Park S.-N."/>
            <person name="Lim Y.K."/>
        </authorList>
    </citation>
    <scope>NUCLEOTIDE SEQUENCE [LARGE SCALE GENOMIC DNA]</scope>
    <source>
        <strain evidence="1 2">KCOM 1653</strain>
    </source>
</reference>
<proteinExistence type="predicted"/>
<gene>
    <name evidence="1" type="ORF">CTI18_02425</name>
</gene>
<name>A0A2G8I9U5_PREIN</name>
<dbReference type="RefSeq" id="WP_099835403.1">
    <property type="nucleotide sequence ID" value="NZ_PEKN01000001.1"/>
</dbReference>
<sequence length="513" mass="57312">MNIKLSYNWAVAAFLAITTGCSNEDIIPETKPNSVADNEKTTQVSFVAENVGTRTSLNYENGDFYWEDGDKIYVKDDDNTFHASSNAVSGTKVHRFKFMMSGKYANTEYLVYYPGKNGTNNQVTISASQTQNEPDNTLHFGVSGDCGTGKATRNQSGQYVFKLTHSAAYLCFKPNYDHPLASTYITKIEVISDDPIAGTYTLGTDGKLTGTGNANTITLNLTGTGNNSDGFFMQNNTQNTSCSTGRMFMVIAPGKHKLTVKYYIKDKKTNVSGIITKKFGEFEYGANDYYDISSALNIRHFNDDYYTWDAKAEYWAGYKGNQPKDEEGQGANYPTSADANRWFNPVSFPNAASNTAKNCPNANEIRWYCLKGAPHWDNTTLWSVWGYLYTGGMWFKKASVIASEAGKPNANALKNVAPNGRDYAKEYIYETPPNNPDVKHGVPQDRKNYFFLPAMGRYAKGKLDGFKSIGWYWTSTPLPYNKNVSYSLYFISSNVVVSNANERMNGFRLWTPE</sequence>
<dbReference type="PROSITE" id="PS51257">
    <property type="entry name" value="PROKAR_LIPOPROTEIN"/>
    <property type="match status" value="1"/>
</dbReference>
<evidence type="ECO:0000313" key="1">
    <source>
        <dbReference type="EMBL" id="PIK20270.1"/>
    </source>
</evidence>
<dbReference type="Proteomes" id="UP000230046">
    <property type="component" value="Unassembled WGS sequence"/>
</dbReference>
<dbReference type="EMBL" id="PEKN01000001">
    <property type="protein sequence ID" value="PIK20270.1"/>
    <property type="molecule type" value="Genomic_DNA"/>
</dbReference>
<organism evidence="1 2">
    <name type="scientific">Prevotella intermedia</name>
    <dbReference type="NCBI Taxonomy" id="28131"/>
    <lineage>
        <taxon>Bacteria</taxon>
        <taxon>Pseudomonadati</taxon>
        <taxon>Bacteroidota</taxon>
        <taxon>Bacteroidia</taxon>
        <taxon>Bacteroidales</taxon>
        <taxon>Prevotellaceae</taxon>
        <taxon>Prevotella</taxon>
    </lineage>
</organism>
<dbReference type="AlphaFoldDB" id="A0A2G8I9U5"/>
<evidence type="ECO:0000313" key="2">
    <source>
        <dbReference type="Proteomes" id="UP000230046"/>
    </source>
</evidence>
<comment type="caution">
    <text evidence="1">The sequence shown here is derived from an EMBL/GenBank/DDBJ whole genome shotgun (WGS) entry which is preliminary data.</text>
</comment>